<evidence type="ECO:0000313" key="7">
    <source>
        <dbReference type="Proteomes" id="UP000761534"/>
    </source>
</evidence>
<dbReference type="InterPro" id="IPR026591">
    <property type="entry name" value="Sirtuin_cat_small_dom_sf"/>
</dbReference>
<sequence>MPPGTTTSDLASFAQHLTSARRILALVGAGLSASSGLPTFRGAGGLWNGYDATQVATLDAFQSDPALVWQFYASRRAAALKAVPNKGHVALAELATRLGPDKFLALTQNVDGLSARANHPAQSLLNLHGDLFSVKCTSFMCNFSQDNNFDNPISPGLSHCVVSNEIKQIPIEDLPHCPRCKTGLLRPGVVWFGETLPLRAVQTADEFVESGEVDLILVIGTSGTVWPAAGYIDRVSNLGGRVAVFNTEIPEGYSPETCWTFEGDAAQTLPKALEPLIGTLPKK</sequence>
<evidence type="ECO:0000256" key="3">
    <source>
        <dbReference type="ARBA" id="ARBA00023027"/>
    </source>
</evidence>
<feature type="active site" description="Proton acceptor" evidence="4">
    <location>
        <position position="128"/>
    </location>
</feature>
<feature type="binding site" evidence="4">
    <location>
        <position position="177"/>
    </location>
    <ligand>
        <name>Zn(2+)</name>
        <dbReference type="ChEBI" id="CHEBI:29105"/>
    </ligand>
</feature>
<evidence type="ECO:0000256" key="4">
    <source>
        <dbReference type="PROSITE-ProRule" id="PRU00236"/>
    </source>
</evidence>
<dbReference type="OrthoDB" id="424302at2759"/>
<keyword evidence="4" id="KW-0479">Metal-binding</keyword>
<feature type="domain" description="Deacetylase sirtuin-type" evidence="5">
    <location>
        <begin position="3"/>
        <end position="280"/>
    </location>
</feature>
<evidence type="ECO:0000256" key="2">
    <source>
        <dbReference type="ARBA" id="ARBA00022679"/>
    </source>
</evidence>
<dbReference type="PROSITE" id="PS50305">
    <property type="entry name" value="SIRTUIN"/>
    <property type="match status" value="1"/>
</dbReference>
<keyword evidence="7" id="KW-1185">Reference proteome</keyword>
<dbReference type="InterPro" id="IPR026590">
    <property type="entry name" value="Ssirtuin_cat_dom"/>
</dbReference>
<dbReference type="GO" id="GO:0017136">
    <property type="term" value="F:histone deacetylase activity, NAD-dependent"/>
    <property type="evidence" value="ECO:0007669"/>
    <property type="project" value="TreeGrafter"/>
</dbReference>
<evidence type="ECO:0000259" key="5">
    <source>
        <dbReference type="PROSITE" id="PS50305"/>
    </source>
</evidence>
<keyword evidence="4" id="KW-0862">Zinc</keyword>
<dbReference type="GO" id="GO:0046872">
    <property type="term" value="F:metal ion binding"/>
    <property type="evidence" value="ECO:0007669"/>
    <property type="project" value="UniProtKB-KW"/>
</dbReference>
<dbReference type="Pfam" id="PF02146">
    <property type="entry name" value="SIR2"/>
    <property type="match status" value="1"/>
</dbReference>
<dbReference type="Gene3D" id="3.40.50.1220">
    <property type="entry name" value="TPP-binding domain"/>
    <property type="match status" value="1"/>
</dbReference>
<dbReference type="Proteomes" id="UP000761534">
    <property type="component" value="Unassembled WGS sequence"/>
</dbReference>
<dbReference type="InterPro" id="IPR050134">
    <property type="entry name" value="NAD-dep_sirtuin_deacylases"/>
</dbReference>
<dbReference type="InterPro" id="IPR027546">
    <property type="entry name" value="Sirtuin_class_III"/>
</dbReference>
<feature type="binding site" evidence="4">
    <location>
        <position position="136"/>
    </location>
    <ligand>
        <name>Zn(2+)</name>
        <dbReference type="ChEBI" id="CHEBI:29105"/>
    </ligand>
</feature>
<feature type="binding site" evidence="4">
    <location>
        <position position="141"/>
    </location>
    <ligand>
        <name>Zn(2+)</name>
        <dbReference type="ChEBI" id="CHEBI:29105"/>
    </ligand>
</feature>
<dbReference type="CDD" id="cd01412">
    <property type="entry name" value="SIRT5_Af1_CobB"/>
    <property type="match status" value="1"/>
</dbReference>
<dbReference type="GO" id="GO:0070403">
    <property type="term" value="F:NAD+ binding"/>
    <property type="evidence" value="ECO:0007669"/>
    <property type="project" value="InterPro"/>
</dbReference>
<evidence type="ECO:0000256" key="1">
    <source>
        <dbReference type="ARBA" id="ARBA00006924"/>
    </source>
</evidence>
<dbReference type="PANTHER" id="PTHR11085:SF10">
    <property type="entry name" value="NAD-DEPENDENT PROTEIN DEACYLASE SIRTUIN-5, MITOCHONDRIAL-RELATED"/>
    <property type="match status" value="1"/>
</dbReference>
<dbReference type="SUPFAM" id="SSF52467">
    <property type="entry name" value="DHS-like NAD/FAD-binding domain"/>
    <property type="match status" value="1"/>
</dbReference>
<organism evidence="6 7">
    <name type="scientific">Trichomonascus ciferrii</name>
    <dbReference type="NCBI Taxonomy" id="44093"/>
    <lineage>
        <taxon>Eukaryota</taxon>
        <taxon>Fungi</taxon>
        <taxon>Dikarya</taxon>
        <taxon>Ascomycota</taxon>
        <taxon>Saccharomycotina</taxon>
        <taxon>Dipodascomycetes</taxon>
        <taxon>Dipodascales</taxon>
        <taxon>Trichomonascaceae</taxon>
        <taxon>Trichomonascus</taxon>
        <taxon>Trichomonascus ciferrii complex</taxon>
    </lineage>
</organism>
<dbReference type="InterPro" id="IPR003000">
    <property type="entry name" value="Sirtuin"/>
</dbReference>
<name>A0A642V623_9ASCO</name>
<dbReference type="EMBL" id="SWFS01000181">
    <property type="protein sequence ID" value="KAA8915177.1"/>
    <property type="molecule type" value="Genomic_DNA"/>
</dbReference>
<keyword evidence="3" id="KW-0520">NAD</keyword>
<gene>
    <name evidence="6" type="ORF">TRICI_002672</name>
</gene>
<dbReference type="GO" id="GO:0005634">
    <property type="term" value="C:nucleus"/>
    <property type="evidence" value="ECO:0007669"/>
    <property type="project" value="TreeGrafter"/>
</dbReference>
<dbReference type="GO" id="GO:0036055">
    <property type="term" value="F:protein-succinyllysine desuccinylase activity"/>
    <property type="evidence" value="ECO:0007669"/>
    <property type="project" value="InterPro"/>
</dbReference>
<dbReference type="Gene3D" id="3.30.1600.10">
    <property type="entry name" value="SIR2/SIRT2 'Small Domain"/>
    <property type="match status" value="1"/>
</dbReference>
<proteinExistence type="inferred from homology"/>
<dbReference type="PANTHER" id="PTHR11085">
    <property type="entry name" value="NAD-DEPENDENT PROTEIN DEACYLASE SIRTUIN-5, MITOCHONDRIAL-RELATED"/>
    <property type="match status" value="1"/>
</dbReference>
<protein>
    <recommendedName>
        <fullName evidence="5">Deacetylase sirtuin-type domain-containing protein</fullName>
    </recommendedName>
</protein>
<dbReference type="AlphaFoldDB" id="A0A642V623"/>
<evidence type="ECO:0000313" key="6">
    <source>
        <dbReference type="EMBL" id="KAA8915177.1"/>
    </source>
</evidence>
<feature type="binding site" evidence="4">
    <location>
        <position position="180"/>
    </location>
    <ligand>
        <name>Zn(2+)</name>
        <dbReference type="ChEBI" id="CHEBI:29105"/>
    </ligand>
</feature>
<dbReference type="GO" id="GO:0036054">
    <property type="term" value="F:protein-malonyllysine demalonylase activity"/>
    <property type="evidence" value="ECO:0007669"/>
    <property type="project" value="InterPro"/>
</dbReference>
<accession>A0A642V623</accession>
<keyword evidence="2" id="KW-0808">Transferase</keyword>
<comment type="similarity">
    <text evidence="1">Belongs to the sirtuin family. Class I subfamily.</text>
</comment>
<dbReference type="VEuPathDB" id="FungiDB:TRICI_002672"/>
<comment type="caution">
    <text evidence="6">The sequence shown here is derived from an EMBL/GenBank/DDBJ whole genome shotgun (WGS) entry which is preliminary data.</text>
</comment>
<reference evidence="6" key="1">
    <citation type="journal article" date="2019" name="G3 (Bethesda)">
        <title>Genome Assemblies of Two Rare Opportunistic Yeast Pathogens: Diutina rugosa (syn. Candida rugosa) and Trichomonascus ciferrii (syn. Candida ciferrii).</title>
        <authorList>
            <person name="Mixao V."/>
            <person name="Saus E."/>
            <person name="Hansen A.P."/>
            <person name="Lass-Florl C."/>
            <person name="Gabaldon T."/>
        </authorList>
    </citation>
    <scope>NUCLEOTIDE SEQUENCE</scope>
    <source>
        <strain evidence="6">CBS 4856</strain>
    </source>
</reference>
<dbReference type="InterPro" id="IPR029035">
    <property type="entry name" value="DHS-like_NAD/FAD-binding_dom"/>
</dbReference>